<reference evidence="2 3" key="1">
    <citation type="submission" date="2020-01" db="EMBL/GenBank/DDBJ databases">
        <authorList>
            <person name="Palmer J.M."/>
        </authorList>
    </citation>
    <scope>NUCLEOTIDE SEQUENCE [LARGE SCALE GENOMIC DNA]</scope>
    <source>
        <strain evidence="2 3">TWF970</strain>
    </source>
</reference>
<sequence>MHVLRQLPNYCASKATSTPQQRTMYPEYPLTKTQYFSLPRPPPNKRHGFASVPVAMRGSPVRSNGTNPFTAPSTQHILWKTSTERPDGIQF</sequence>
<gene>
    <name evidence="2" type="ORF">TWF970_009700</name>
</gene>
<proteinExistence type="predicted"/>
<dbReference type="AlphaFoldDB" id="A0A7C8VDD3"/>
<evidence type="ECO:0000313" key="3">
    <source>
        <dbReference type="Proteomes" id="UP000474640"/>
    </source>
</evidence>
<feature type="compositionally biased region" description="Polar residues" evidence="1">
    <location>
        <begin position="14"/>
        <end position="23"/>
    </location>
</feature>
<evidence type="ECO:0000313" key="2">
    <source>
        <dbReference type="EMBL" id="KAF3286151.1"/>
    </source>
</evidence>
<name>A0A7C8VDD3_ORBOL</name>
<evidence type="ECO:0000256" key="1">
    <source>
        <dbReference type="SAM" id="MobiDB-lite"/>
    </source>
</evidence>
<dbReference type="EMBL" id="JAABOJ010000006">
    <property type="protein sequence ID" value="KAF3286151.1"/>
    <property type="molecule type" value="Genomic_DNA"/>
</dbReference>
<protein>
    <submittedName>
        <fullName evidence="2">Uncharacterized protein</fullName>
    </submittedName>
</protein>
<dbReference type="Proteomes" id="UP000474640">
    <property type="component" value="Unassembled WGS sequence"/>
</dbReference>
<organism evidence="2 3">
    <name type="scientific">Orbilia oligospora</name>
    <name type="common">Nematode-trapping fungus</name>
    <name type="synonym">Arthrobotrys oligospora</name>
    <dbReference type="NCBI Taxonomy" id="2813651"/>
    <lineage>
        <taxon>Eukaryota</taxon>
        <taxon>Fungi</taxon>
        <taxon>Dikarya</taxon>
        <taxon>Ascomycota</taxon>
        <taxon>Pezizomycotina</taxon>
        <taxon>Orbiliomycetes</taxon>
        <taxon>Orbiliales</taxon>
        <taxon>Orbiliaceae</taxon>
        <taxon>Orbilia</taxon>
    </lineage>
</organism>
<feature type="region of interest" description="Disordered" evidence="1">
    <location>
        <begin position="1"/>
        <end position="24"/>
    </location>
</feature>
<accession>A0A7C8VDD3</accession>
<comment type="caution">
    <text evidence="2">The sequence shown here is derived from an EMBL/GenBank/DDBJ whole genome shotgun (WGS) entry which is preliminary data.</text>
</comment>